<reference evidence="2 3" key="1">
    <citation type="submission" date="2018-12" db="EMBL/GenBank/DDBJ databases">
        <title>The genome sequences of Variovorax guangxiensis DSM 27352.</title>
        <authorList>
            <person name="Gao J."/>
            <person name="Sun J."/>
        </authorList>
    </citation>
    <scope>NUCLEOTIDE SEQUENCE [LARGE SCALE GENOMIC DNA]</scope>
    <source>
        <strain evidence="2 3">DSM 27352</strain>
    </source>
</reference>
<evidence type="ECO:0000256" key="1">
    <source>
        <dbReference type="SAM" id="Phobius"/>
    </source>
</evidence>
<feature type="transmembrane region" description="Helical" evidence="1">
    <location>
        <begin position="81"/>
        <end position="101"/>
    </location>
</feature>
<evidence type="ECO:0008006" key="4">
    <source>
        <dbReference type="Google" id="ProtNLM"/>
    </source>
</evidence>
<comment type="caution">
    <text evidence="2">The sequence shown here is derived from an EMBL/GenBank/DDBJ whole genome shotgun (WGS) entry which is preliminary data.</text>
</comment>
<feature type="transmembrane region" description="Helical" evidence="1">
    <location>
        <begin position="12"/>
        <end position="30"/>
    </location>
</feature>
<organism evidence="2 3">
    <name type="scientific">Variovorax guangxiensis</name>
    <dbReference type="NCBI Taxonomy" id="1775474"/>
    <lineage>
        <taxon>Bacteria</taxon>
        <taxon>Pseudomonadati</taxon>
        <taxon>Pseudomonadota</taxon>
        <taxon>Betaproteobacteria</taxon>
        <taxon>Burkholderiales</taxon>
        <taxon>Comamonadaceae</taxon>
        <taxon>Variovorax</taxon>
    </lineage>
</organism>
<sequence>MTFHATTLEAIAAMAIVTYLTRVAGMLLVRGDRFAVRGRAKAALDAIPPVMFVTIIAPTLLVTGWPETLAGLLAAVASVRLPLLGTILVGVVAVAVLRLGLGMAGAP</sequence>
<protein>
    <recommendedName>
        <fullName evidence="4">AzlD family protein</fullName>
    </recommendedName>
</protein>
<dbReference type="RefSeq" id="WP_126025591.1">
    <property type="nucleotide sequence ID" value="NZ_RXFT01000021.1"/>
</dbReference>
<proteinExistence type="predicted"/>
<feature type="transmembrane region" description="Helical" evidence="1">
    <location>
        <begin position="42"/>
        <end position="61"/>
    </location>
</feature>
<dbReference type="AlphaFoldDB" id="A0A433MUM6"/>
<accession>A0A433MUM6</accession>
<dbReference type="OrthoDB" id="8020840at2"/>
<keyword evidence="1" id="KW-1133">Transmembrane helix</keyword>
<keyword evidence="1" id="KW-0472">Membrane</keyword>
<evidence type="ECO:0000313" key="3">
    <source>
        <dbReference type="Proteomes" id="UP000281118"/>
    </source>
</evidence>
<evidence type="ECO:0000313" key="2">
    <source>
        <dbReference type="EMBL" id="RUR71528.1"/>
    </source>
</evidence>
<dbReference type="Proteomes" id="UP000281118">
    <property type="component" value="Unassembled WGS sequence"/>
</dbReference>
<dbReference type="InterPro" id="IPR008407">
    <property type="entry name" value="Brnchd-chn_aa_trnsp_AzlD"/>
</dbReference>
<dbReference type="Pfam" id="PF05437">
    <property type="entry name" value="AzlD"/>
    <property type="match status" value="1"/>
</dbReference>
<keyword evidence="1" id="KW-0812">Transmembrane</keyword>
<name>A0A433MUM6_9BURK</name>
<dbReference type="EMBL" id="RXFT01000021">
    <property type="protein sequence ID" value="RUR71528.1"/>
    <property type="molecule type" value="Genomic_DNA"/>
</dbReference>
<gene>
    <name evidence="2" type="ORF">EJP67_31235</name>
</gene>